<feature type="active site" description="Proton acceptor" evidence="8">
    <location>
        <position position="71"/>
    </location>
</feature>
<keyword evidence="8" id="KW-0963">Cytoplasm</keyword>
<feature type="binding site" evidence="8">
    <location>
        <position position="175"/>
    </location>
    <ligand>
        <name>NAD(+)</name>
        <dbReference type="ChEBI" id="CHEBI:57540"/>
    </ligand>
</feature>
<dbReference type="AlphaFoldDB" id="A0A859A6H1"/>
<feature type="binding site" evidence="8">
    <location>
        <begin position="145"/>
        <end position="146"/>
    </location>
    <ligand>
        <name>NAD(+)</name>
        <dbReference type="ChEBI" id="CHEBI:57540"/>
    </ligand>
</feature>
<feature type="binding site" evidence="8">
    <location>
        <begin position="186"/>
        <end position="191"/>
    </location>
    <ligand>
        <name>NAD(+)</name>
        <dbReference type="ChEBI" id="CHEBI:57540"/>
    </ligand>
</feature>
<dbReference type="Gene3D" id="2.60.200.30">
    <property type="entry name" value="Probable inorganic polyphosphate/atp-NAD kinase, domain 2"/>
    <property type="match status" value="1"/>
</dbReference>
<dbReference type="NCBIfam" id="NF002306">
    <property type="entry name" value="PRK01231.1"/>
    <property type="match status" value="1"/>
</dbReference>
<dbReference type="EMBL" id="CP071137">
    <property type="protein sequence ID" value="QWY77870.1"/>
    <property type="molecule type" value="Genomic_DNA"/>
</dbReference>
<feature type="binding site" evidence="8">
    <location>
        <begin position="71"/>
        <end position="72"/>
    </location>
    <ligand>
        <name>NAD(+)</name>
        <dbReference type="ChEBI" id="CHEBI:57540"/>
    </ligand>
</feature>
<feature type="binding site" evidence="8">
    <location>
        <position position="173"/>
    </location>
    <ligand>
        <name>NAD(+)</name>
        <dbReference type="ChEBI" id="CHEBI:57540"/>
    </ligand>
</feature>
<comment type="function">
    <text evidence="8">Involved in the regulation of the intracellular balance of NAD and NADP, and is a key enzyme in the biosynthesis of NADP. Catalyzes specifically the phosphorylation on 2'-hydroxyl of the adenosine moiety of NAD to yield NADP.</text>
</comment>
<gene>
    <name evidence="8 9" type="primary">nadK</name>
    <name evidence="9" type="ORF">FEMY_13060</name>
    <name evidence="10" type="ORF">JZL65_01925</name>
</gene>
<dbReference type="RefSeq" id="WP_031595255.1">
    <property type="nucleotide sequence ID" value="NZ_CP053675.1"/>
</dbReference>
<dbReference type="GeneID" id="301708528"/>
<dbReference type="GO" id="GO:0005524">
    <property type="term" value="F:ATP binding"/>
    <property type="evidence" value="ECO:0007669"/>
    <property type="project" value="UniProtKB-KW"/>
</dbReference>
<dbReference type="GO" id="GO:0046872">
    <property type="term" value="F:metal ion binding"/>
    <property type="evidence" value="ECO:0007669"/>
    <property type="project" value="UniProtKB-UniRule"/>
</dbReference>
<dbReference type="HAMAP" id="MF_00361">
    <property type="entry name" value="NAD_kinase"/>
    <property type="match status" value="1"/>
</dbReference>
<organism evidence="9 11">
    <name type="scientific">Ferrovum myxofaciens</name>
    <dbReference type="NCBI Taxonomy" id="416213"/>
    <lineage>
        <taxon>Bacteria</taxon>
        <taxon>Pseudomonadati</taxon>
        <taxon>Pseudomonadota</taxon>
        <taxon>Betaproteobacteria</taxon>
        <taxon>Ferrovales</taxon>
        <taxon>Ferrovaceae</taxon>
        <taxon>Ferrovum</taxon>
    </lineage>
</organism>
<sequence>MTQSGFSRIGIVGKADPQGLHAPLTRLLSLLAARNCSTILDPWSALACGQVGVPLNELAEQVDLCVVLGGDGTLLNATRALALHAVPLIGINLGRLGFLTDIPARDLEDRLGQVLDGHYALEDRTLLAARLTRADGGVSEAMALNDVVVAKGARGSMIEVEVFVDGNFVYNLRADGLILATPTGSTAYALSSGGPIVHPGLQALVLTPICPHTLSNRPVVLQQSAQVEMILHKGTGAFASFDVQDQILIEPGDRLNVTCARHSVHLIHPPGYDYFAMLREKLRWGTRF</sequence>
<dbReference type="GO" id="GO:0005737">
    <property type="term" value="C:cytoplasm"/>
    <property type="evidence" value="ECO:0007669"/>
    <property type="project" value="UniProtKB-SubCell"/>
</dbReference>
<keyword evidence="5 8" id="KW-0521">NADP</keyword>
<keyword evidence="1 8" id="KW-0808">Transferase</keyword>
<dbReference type="GO" id="GO:0006741">
    <property type="term" value="P:NADP+ biosynthetic process"/>
    <property type="evidence" value="ECO:0007669"/>
    <property type="project" value="UniProtKB-UniRule"/>
</dbReference>
<dbReference type="Proteomes" id="UP000075653">
    <property type="component" value="Unassembled WGS sequence"/>
</dbReference>
<proteinExistence type="inferred from homology"/>
<dbReference type="EMBL" id="LRRD01000022">
    <property type="protein sequence ID" value="KXW58183.1"/>
    <property type="molecule type" value="Genomic_DNA"/>
</dbReference>
<comment type="catalytic activity">
    <reaction evidence="7 8">
        <text>NAD(+) + ATP = ADP + NADP(+) + H(+)</text>
        <dbReference type="Rhea" id="RHEA:18629"/>
        <dbReference type="ChEBI" id="CHEBI:15378"/>
        <dbReference type="ChEBI" id="CHEBI:30616"/>
        <dbReference type="ChEBI" id="CHEBI:57540"/>
        <dbReference type="ChEBI" id="CHEBI:58349"/>
        <dbReference type="ChEBI" id="CHEBI:456216"/>
        <dbReference type="EC" id="2.7.1.23"/>
    </reaction>
</comment>
<evidence type="ECO:0000256" key="6">
    <source>
        <dbReference type="ARBA" id="ARBA00023027"/>
    </source>
</evidence>
<dbReference type="Pfam" id="PF01513">
    <property type="entry name" value="NAD_kinase"/>
    <property type="match status" value="1"/>
</dbReference>
<comment type="subcellular location">
    <subcellularLocation>
        <location evidence="8">Cytoplasm</location>
    </subcellularLocation>
</comment>
<protein>
    <recommendedName>
        <fullName evidence="8">NAD kinase</fullName>
        <ecNumber evidence="8">2.7.1.23</ecNumber>
    </recommendedName>
    <alternativeName>
        <fullName evidence="8">ATP-dependent NAD kinase</fullName>
    </alternativeName>
</protein>
<evidence type="ECO:0000256" key="1">
    <source>
        <dbReference type="ARBA" id="ARBA00022679"/>
    </source>
</evidence>
<accession>A0A149VY72</accession>
<keyword evidence="3 8" id="KW-0418">Kinase</keyword>
<evidence type="ECO:0000256" key="2">
    <source>
        <dbReference type="ARBA" id="ARBA00022741"/>
    </source>
</evidence>
<reference evidence="10" key="2">
    <citation type="submission" date="2021-02" db="EMBL/GenBank/DDBJ databases">
        <title>Comparative genomics of Ferrovum myxofaciens strains, predominant extremophile bacteria forming large biofilm stalactites in acid mine ecosystems.</title>
        <authorList>
            <person name="Burkartova K."/>
            <person name="Ridl J."/>
            <person name="Pajer P."/>
            <person name="Falteisek L."/>
        </authorList>
    </citation>
    <scope>NUCLEOTIDE SEQUENCE</scope>
    <source>
        <strain evidence="10">MI1III</strain>
    </source>
</reference>
<dbReference type="GO" id="GO:0051287">
    <property type="term" value="F:NAD binding"/>
    <property type="evidence" value="ECO:0007669"/>
    <property type="project" value="UniProtKB-ARBA"/>
</dbReference>
<accession>A0A859A6H1</accession>
<dbReference type="OrthoDB" id="9774737at2"/>
<evidence type="ECO:0000256" key="3">
    <source>
        <dbReference type="ARBA" id="ARBA00022777"/>
    </source>
</evidence>
<evidence type="ECO:0000256" key="7">
    <source>
        <dbReference type="ARBA" id="ARBA00047925"/>
    </source>
</evidence>
<dbReference type="PANTHER" id="PTHR20275:SF0">
    <property type="entry name" value="NAD KINASE"/>
    <property type="match status" value="1"/>
</dbReference>
<feature type="binding site" evidence="8">
    <location>
        <position position="244"/>
    </location>
    <ligand>
        <name>NAD(+)</name>
        <dbReference type="ChEBI" id="CHEBI:57540"/>
    </ligand>
</feature>
<dbReference type="InterPro" id="IPR016064">
    <property type="entry name" value="NAD/diacylglycerol_kinase_sf"/>
</dbReference>
<dbReference type="SUPFAM" id="SSF111331">
    <property type="entry name" value="NAD kinase/diacylglycerol kinase-like"/>
    <property type="match status" value="1"/>
</dbReference>
<dbReference type="InterPro" id="IPR002504">
    <property type="entry name" value="NADK"/>
</dbReference>
<comment type="caution">
    <text evidence="8">Lacks conserved residue(s) required for the propagation of feature annotation.</text>
</comment>
<name>A0A859A6H1_9PROT</name>
<keyword evidence="4 8" id="KW-0067">ATP-binding</keyword>
<dbReference type="PATRIC" id="fig|1789004.3.peg.1326"/>
<evidence type="ECO:0000256" key="8">
    <source>
        <dbReference type="HAMAP-Rule" id="MF_00361"/>
    </source>
</evidence>
<dbReference type="Pfam" id="PF20143">
    <property type="entry name" value="NAD_kinase_C"/>
    <property type="match status" value="1"/>
</dbReference>
<comment type="similarity">
    <text evidence="8">Belongs to the NAD kinase family.</text>
</comment>
<keyword evidence="6 8" id="KW-0520">NAD</keyword>
<dbReference type="PANTHER" id="PTHR20275">
    <property type="entry name" value="NAD KINASE"/>
    <property type="match status" value="1"/>
</dbReference>
<dbReference type="EC" id="2.7.1.23" evidence="8"/>
<dbReference type="Gene3D" id="3.40.50.10330">
    <property type="entry name" value="Probable inorganic polyphosphate/atp-NAD kinase, domain 1"/>
    <property type="match status" value="1"/>
</dbReference>
<evidence type="ECO:0000256" key="4">
    <source>
        <dbReference type="ARBA" id="ARBA00022840"/>
    </source>
</evidence>
<evidence type="ECO:0000313" key="9">
    <source>
        <dbReference type="EMBL" id="KXW58183.1"/>
    </source>
</evidence>
<evidence type="ECO:0000313" key="10">
    <source>
        <dbReference type="EMBL" id="QWY77870.1"/>
    </source>
</evidence>
<dbReference type="FunFam" id="2.60.200.30:FF:000009">
    <property type="entry name" value="Poly(P)/ATP NAD kinase"/>
    <property type="match status" value="1"/>
</dbReference>
<reference evidence="9 11" key="1">
    <citation type="submission" date="2016-01" db="EMBL/GenBank/DDBJ databases">
        <title>Genome sequence of the acidophilic iron oxidising Ferrovum strain Z-31.</title>
        <authorList>
            <person name="Poehlein A."/>
            <person name="Ullrich S.R."/>
            <person name="Schloemann M."/>
            <person name="Muehling M."/>
            <person name="Daniel R."/>
        </authorList>
    </citation>
    <scope>NUCLEOTIDE SEQUENCE [LARGE SCALE GENOMIC DNA]</scope>
    <source>
        <strain evidence="9 11">Z-31</strain>
    </source>
</reference>
<dbReference type="GO" id="GO:0019674">
    <property type="term" value="P:NAD+ metabolic process"/>
    <property type="evidence" value="ECO:0007669"/>
    <property type="project" value="InterPro"/>
</dbReference>
<dbReference type="Proteomes" id="UP000683551">
    <property type="component" value="Chromosome"/>
</dbReference>
<keyword evidence="11" id="KW-1185">Reference proteome</keyword>
<evidence type="ECO:0000256" key="5">
    <source>
        <dbReference type="ARBA" id="ARBA00022857"/>
    </source>
</evidence>
<keyword evidence="2 8" id="KW-0547">Nucleotide-binding</keyword>
<dbReference type="GO" id="GO:0003951">
    <property type="term" value="F:NAD+ kinase activity"/>
    <property type="evidence" value="ECO:0007669"/>
    <property type="project" value="UniProtKB-UniRule"/>
</dbReference>
<evidence type="ECO:0000313" key="11">
    <source>
        <dbReference type="Proteomes" id="UP000075653"/>
    </source>
</evidence>
<dbReference type="InterPro" id="IPR017437">
    <property type="entry name" value="ATP-NAD_kinase_PpnK-typ_C"/>
</dbReference>
<comment type="cofactor">
    <cofactor evidence="8">
        <name>a divalent metal cation</name>
        <dbReference type="ChEBI" id="CHEBI:60240"/>
    </cofactor>
</comment>
<dbReference type="InterPro" id="IPR017438">
    <property type="entry name" value="ATP-NAD_kinase_N"/>
</dbReference>